<dbReference type="Proteomes" id="UP000263273">
    <property type="component" value="Unassembled WGS sequence"/>
</dbReference>
<dbReference type="InterPro" id="IPR018730">
    <property type="entry name" value="DUF2273"/>
</dbReference>
<dbReference type="AlphaFoldDB" id="A0A354YVL3"/>
<feature type="transmembrane region" description="Helical" evidence="1">
    <location>
        <begin position="20"/>
        <end position="51"/>
    </location>
</feature>
<dbReference type="EMBL" id="DNZF01000123">
    <property type="protein sequence ID" value="HBK53403.1"/>
    <property type="molecule type" value="Genomic_DNA"/>
</dbReference>
<name>A0A354YVL3_9FIRM</name>
<keyword evidence="1" id="KW-0812">Transmembrane</keyword>
<comment type="caution">
    <text evidence="2">The sequence shown here is derived from an EMBL/GenBank/DDBJ whole genome shotgun (WGS) entry which is preliminary data.</text>
</comment>
<evidence type="ECO:0000313" key="3">
    <source>
        <dbReference type="Proteomes" id="UP000263273"/>
    </source>
</evidence>
<evidence type="ECO:0008006" key="4">
    <source>
        <dbReference type="Google" id="ProtNLM"/>
    </source>
</evidence>
<evidence type="ECO:0000313" key="2">
    <source>
        <dbReference type="EMBL" id="HBK53403.1"/>
    </source>
</evidence>
<organism evidence="2 3">
    <name type="scientific">Syntrophomonas wolfei</name>
    <dbReference type="NCBI Taxonomy" id="863"/>
    <lineage>
        <taxon>Bacteria</taxon>
        <taxon>Bacillati</taxon>
        <taxon>Bacillota</taxon>
        <taxon>Clostridia</taxon>
        <taxon>Eubacteriales</taxon>
        <taxon>Syntrophomonadaceae</taxon>
        <taxon>Syntrophomonas</taxon>
    </lineage>
</organism>
<protein>
    <recommendedName>
        <fullName evidence="4">DUF2273 domain-containing protein</fullName>
    </recommendedName>
</protein>
<dbReference type="Pfam" id="PF10031">
    <property type="entry name" value="DUF2273"/>
    <property type="match status" value="1"/>
</dbReference>
<keyword evidence="1" id="KW-1133">Transmembrane helix</keyword>
<reference evidence="2 3" key="1">
    <citation type="journal article" date="2018" name="Nat. Biotechnol.">
        <title>A standardized bacterial taxonomy based on genome phylogeny substantially revises the tree of life.</title>
        <authorList>
            <person name="Parks D.H."/>
            <person name="Chuvochina M."/>
            <person name="Waite D.W."/>
            <person name="Rinke C."/>
            <person name="Skarshewski A."/>
            <person name="Chaumeil P.A."/>
            <person name="Hugenholtz P."/>
        </authorList>
    </citation>
    <scope>NUCLEOTIDE SEQUENCE [LARGE SCALE GENOMIC DNA]</scope>
    <source>
        <strain evidence="2">UBA10948</strain>
    </source>
</reference>
<proteinExistence type="predicted"/>
<dbReference type="STRING" id="378794.GCA_001570625_02366"/>
<accession>A0A354YVL3</accession>
<sequence length="74" mass="8721">MGEKLLLLILEEHRGKALGILLGLIASILFISYGFWRSLFVIFCIILGFFIGKRIDENQSFDNWLRQMFKSRQR</sequence>
<keyword evidence="1" id="KW-0472">Membrane</keyword>
<gene>
    <name evidence="2" type="ORF">DDZ44_05670</name>
</gene>
<evidence type="ECO:0000256" key="1">
    <source>
        <dbReference type="SAM" id="Phobius"/>
    </source>
</evidence>